<sequence>MGVRPPTDDSTDTPETLAFGIAALDERLEHADLGFPADVETVRAAIGDEAVPYDGSGRTMTVAEALDDVEATRFDSEREFLNALHPVFEAQRRNSAPGLFGRLRSLVPF</sequence>
<proteinExistence type="predicted"/>
<dbReference type="Proteomes" id="UP001596406">
    <property type="component" value="Unassembled WGS sequence"/>
</dbReference>
<dbReference type="AlphaFoldDB" id="A0ABD5U629"/>
<protein>
    <recommendedName>
        <fullName evidence="3">DUF2795 domain-containing protein</fullName>
    </recommendedName>
</protein>
<dbReference type="RefSeq" id="WP_304447504.1">
    <property type="nucleotide sequence ID" value="NZ_JARRAH010000001.1"/>
</dbReference>
<name>A0ABD5U629_9EURY</name>
<reference evidence="1 2" key="1">
    <citation type="journal article" date="2019" name="Int. J. Syst. Evol. Microbiol.">
        <title>The Global Catalogue of Microorganisms (GCM) 10K type strain sequencing project: providing services to taxonomists for standard genome sequencing and annotation.</title>
        <authorList>
            <consortium name="The Broad Institute Genomics Platform"/>
            <consortium name="The Broad Institute Genome Sequencing Center for Infectious Disease"/>
            <person name="Wu L."/>
            <person name="Ma J."/>
        </authorList>
    </citation>
    <scope>NUCLEOTIDE SEQUENCE [LARGE SCALE GENOMIC DNA]</scope>
    <source>
        <strain evidence="1 2">PSRA2</strain>
    </source>
</reference>
<evidence type="ECO:0000313" key="2">
    <source>
        <dbReference type="Proteomes" id="UP001596406"/>
    </source>
</evidence>
<gene>
    <name evidence="1" type="ORF">ACFQHK_04715</name>
</gene>
<dbReference type="InterPro" id="IPR043899">
    <property type="entry name" value="DUF5789"/>
</dbReference>
<dbReference type="EMBL" id="JBHSXM010000001">
    <property type="protein sequence ID" value="MFC6835808.1"/>
    <property type="molecule type" value="Genomic_DNA"/>
</dbReference>
<dbReference type="Pfam" id="PF19102">
    <property type="entry name" value="DUF5789"/>
    <property type="match status" value="1"/>
</dbReference>
<accession>A0ABD5U629</accession>
<comment type="caution">
    <text evidence="1">The sequence shown here is derived from an EMBL/GenBank/DDBJ whole genome shotgun (WGS) entry which is preliminary data.</text>
</comment>
<organism evidence="1 2">
    <name type="scientific">Halomarina ordinaria</name>
    <dbReference type="NCBI Taxonomy" id="3033939"/>
    <lineage>
        <taxon>Archaea</taxon>
        <taxon>Methanobacteriati</taxon>
        <taxon>Methanobacteriota</taxon>
        <taxon>Stenosarchaea group</taxon>
        <taxon>Halobacteria</taxon>
        <taxon>Halobacteriales</taxon>
        <taxon>Natronomonadaceae</taxon>
        <taxon>Halomarina</taxon>
    </lineage>
</organism>
<evidence type="ECO:0008006" key="3">
    <source>
        <dbReference type="Google" id="ProtNLM"/>
    </source>
</evidence>
<evidence type="ECO:0000313" key="1">
    <source>
        <dbReference type="EMBL" id="MFC6835808.1"/>
    </source>
</evidence>
<keyword evidence="2" id="KW-1185">Reference proteome</keyword>